<dbReference type="InterPro" id="IPR058163">
    <property type="entry name" value="LysR-type_TF_proteobact-type"/>
</dbReference>
<dbReference type="InterPro" id="IPR005119">
    <property type="entry name" value="LysR_subst-bd"/>
</dbReference>
<dbReference type="Gene3D" id="3.40.190.290">
    <property type="match status" value="1"/>
</dbReference>
<dbReference type="InterPro" id="IPR036388">
    <property type="entry name" value="WH-like_DNA-bd_sf"/>
</dbReference>
<evidence type="ECO:0000313" key="6">
    <source>
        <dbReference type="EMBL" id="WXB20003.1"/>
    </source>
</evidence>
<dbReference type="PROSITE" id="PS50931">
    <property type="entry name" value="HTH_LYSR"/>
    <property type="match status" value="1"/>
</dbReference>
<dbReference type="Pfam" id="PF03466">
    <property type="entry name" value="LysR_substrate"/>
    <property type="match status" value="1"/>
</dbReference>
<evidence type="ECO:0000256" key="4">
    <source>
        <dbReference type="ARBA" id="ARBA00023163"/>
    </source>
</evidence>
<dbReference type="PANTHER" id="PTHR30537">
    <property type="entry name" value="HTH-TYPE TRANSCRIPTIONAL REGULATOR"/>
    <property type="match status" value="1"/>
</dbReference>
<evidence type="ECO:0000256" key="2">
    <source>
        <dbReference type="ARBA" id="ARBA00023015"/>
    </source>
</evidence>
<keyword evidence="4" id="KW-0804">Transcription</keyword>
<dbReference type="InterPro" id="IPR036390">
    <property type="entry name" value="WH_DNA-bd_sf"/>
</dbReference>
<protein>
    <submittedName>
        <fullName evidence="6">LysR family transcriptional regulator</fullName>
    </submittedName>
</protein>
<dbReference type="SUPFAM" id="SSF53850">
    <property type="entry name" value="Periplasmic binding protein-like II"/>
    <property type="match status" value="1"/>
</dbReference>
<proteinExistence type="inferred from homology"/>
<dbReference type="CDD" id="cd08422">
    <property type="entry name" value="PBP2_CrgA_like"/>
    <property type="match status" value="1"/>
</dbReference>
<evidence type="ECO:0000256" key="1">
    <source>
        <dbReference type="ARBA" id="ARBA00009437"/>
    </source>
</evidence>
<keyword evidence="3" id="KW-0238">DNA-binding</keyword>
<dbReference type="RefSeq" id="WP_394829603.1">
    <property type="nucleotide sequence ID" value="NZ_CP089984.1"/>
</dbReference>
<dbReference type="SUPFAM" id="SSF46785">
    <property type="entry name" value="Winged helix' DNA-binding domain"/>
    <property type="match status" value="1"/>
</dbReference>
<dbReference type="Proteomes" id="UP001370348">
    <property type="component" value="Chromosome"/>
</dbReference>
<dbReference type="Pfam" id="PF00126">
    <property type="entry name" value="HTH_1"/>
    <property type="match status" value="1"/>
</dbReference>
<accession>A0ABZ2MBW2</accession>
<evidence type="ECO:0000256" key="3">
    <source>
        <dbReference type="ARBA" id="ARBA00023125"/>
    </source>
</evidence>
<dbReference type="Gene3D" id="1.10.10.10">
    <property type="entry name" value="Winged helix-like DNA-binding domain superfamily/Winged helix DNA-binding domain"/>
    <property type="match status" value="1"/>
</dbReference>
<evidence type="ECO:0000313" key="7">
    <source>
        <dbReference type="Proteomes" id="UP001370348"/>
    </source>
</evidence>
<evidence type="ECO:0000259" key="5">
    <source>
        <dbReference type="PROSITE" id="PS50931"/>
    </source>
</evidence>
<dbReference type="EMBL" id="CP089984">
    <property type="protein sequence ID" value="WXB20003.1"/>
    <property type="molecule type" value="Genomic_DNA"/>
</dbReference>
<gene>
    <name evidence="6" type="ORF">LZC94_22610</name>
</gene>
<name>A0ABZ2MBW2_9BACT</name>
<dbReference type="InterPro" id="IPR000847">
    <property type="entry name" value="LysR_HTH_N"/>
</dbReference>
<keyword evidence="2" id="KW-0805">Transcription regulation</keyword>
<organism evidence="6 7">
    <name type="scientific">Pendulispora albinea</name>
    <dbReference type="NCBI Taxonomy" id="2741071"/>
    <lineage>
        <taxon>Bacteria</taxon>
        <taxon>Pseudomonadati</taxon>
        <taxon>Myxococcota</taxon>
        <taxon>Myxococcia</taxon>
        <taxon>Myxococcales</taxon>
        <taxon>Sorangiineae</taxon>
        <taxon>Pendulisporaceae</taxon>
        <taxon>Pendulispora</taxon>
    </lineage>
</organism>
<feature type="domain" description="HTH lysR-type" evidence="5">
    <location>
        <begin position="1"/>
        <end position="59"/>
    </location>
</feature>
<dbReference type="PRINTS" id="PR00039">
    <property type="entry name" value="HTHLYSR"/>
</dbReference>
<keyword evidence="7" id="KW-1185">Reference proteome</keyword>
<dbReference type="PANTHER" id="PTHR30537:SF5">
    <property type="entry name" value="HTH-TYPE TRANSCRIPTIONAL ACTIVATOR TTDR-RELATED"/>
    <property type="match status" value="1"/>
</dbReference>
<reference evidence="6 7" key="1">
    <citation type="submission" date="2021-12" db="EMBL/GenBank/DDBJ databases">
        <title>Discovery of the Pendulisporaceae a myxobacterial family with distinct sporulation behavior and unique specialized metabolism.</title>
        <authorList>
            <person name="Garcia R."/>
            <person name="Popoff A."/>
            <person name="Bader C.D."/>
            <person name="Loehr J."/>
            <person name="Walesch S."/>
            <person name="Walt C."/>
            <person name="Boldt J."/>
            <person name="Bunk B."/>
            <person name="Haeckl F.J.F.P.J."/>
            <person name="Gunesch A.P."/>
            <person name="Birkelbach J."/>
            <person name="Nuebel U."/>
            <person name="Pietschmann T."/>
            <person name="Bach T."/>
            <person name="Mueller R."/>
        </authorList>
    </citation>
    <scope>NUCLEOTIDE SEQUENCE [LARGE SCALE GENOMIC DNA]</scope>
    <source>
        <strain evidence="6 7">MSr11954</strain>
    </source>
</reference>
<comment type="similarity">
    <text evidence="1">Belongs to the LysR transcriptional regulatory family.</text>
</comment>
<sequence length="297" mass="32325">MDDLHRFEVFVRVAELASFSAAARALKMAQSQVSRQVRELEERVGSALFTRTTRKVTLTAEGATYLGAVRSALGILADAEEAVRASRGTVSGTLRLTAPLELGEYLAPVLHDLLARHPALAVDLVLTDRIVDLVEEGFDLGVRFGQQRASSLRARRIGAIESVLCASAAYAARHGLPKHPRDLERHEHVLFTAKAAPDKLTLFDEHRRAVSVRIAGRFRANELRAVRLAVLAGSGLGMLPLPLAAPAFAEGTLVRALPAWSGRTVPVHVVFPPRSPQPPRVTAFIERLVAGKRLSRR</sequence>